<reference evidence="1" key="1">
    <citation type="submission" date="2021-06" db="EMBL/GenBank/DDBJ databases">
        <authorList>
            <person name="Kallberg Y."/>
            <person name="Tangrot J."/>
            <person name="Rosling A."/>
        </authorList>
    </citation>
    <scope>NUCLEOTIDE SEQUENCE</scope>
    <source>
        <strain evidence="1">MA461A</strain>
    </source>
</reference>
<protein>
    <submittedName>
        <fullName evidence="1">26421_t:CDS:1</fullName>
    </submittedName>
</protein>
<name>A0ACA9LI11_9GLOM</name>
<dbReference type="EMBL" id="CAJVQC010003605">
    <property type="protein sequence ID" value="CAG8529563.1"/>
    <property type="molecule type" value="Genomic_DNA"/>
</dbReference>
<organism evidence="1 2">
    <name type="scientific">Racocetra persica</name>
    <dbReference type="NCBI Taxonomy" id="160502"/>
    <lineage>
        <taxon>Eukaryota</taxon>
        <taxon>Fungi</taxon>
        <taxon>Fungi incertae sedis</taxon>
        <taxon>Mucoromycota</taxon>
        <taxon>Glomeromycotina</taxon>
        <taxon>Glomeromycetes</taxon>
        <taxon>Diversisporales</taxon>
        <taxon>Gigasporaceae</taxon>
        <taxon>Racocetra</taxon>
    </lineage>
</organism>
<gene>
    <name evidence="1" type="ORF">RPERSI_LOCUS3075</name>
</gene>
<evidence type="ECO:0000313" key="1">
    <source>
        <dbReference type="EMBL" id="CAG8529563.1"/>
    </source>
</evidence>
<keyword evidence="2" id="KW-1185">Reference proteome</keyword>
<proteinExistence type="predicted"/>
<evidence type="ECO:0000313" key="2">
    <source>
        <dbReference type="Proteomes" id="UP000789920"/>
    </source>
</evidence>
<accession>A0ACA9LI11</accession>
<comment type="caution">
    <text evidence="1">The sequence shown here is derived from an EMBL/GenBank/DDBJ whole genome shotgun (WGS) entry which is preliminary data.</text>
</comment>
<sequence length="360" mass="42275">MEILIPSKFTVVDEDYEFKTIELGNDSNENLENVGMSATQSCREYQFDLGDMIIRFIDRTHYRPGDIFPALKEQLPAFKNGVKFCKIDETGFTESWKRSVAESVRLFEYLCLQQLIQTNVNLIKDRQKEIDSCTEFIQDLKKRLYIPQQYLDSKKHRMICTGCNYECVSGKINYKSHCHEHCYLNEVEPGLLNNAALLNCWDIQKNGTCCVCGCNYGKHMHITYEFDYKTKNIIDESVERQINDKKAFQHTKESTIRDCEQRRKQLESEQKIITKINIIFVKFLRQSAIATFNDSYSEYLDHFIREERIKHNAIIEGPEKTKREYQEKIEVIKKALAANDSSEDLITQKILLDMKRNCII</sequence>
<dbReference type="Proteomes" id="UP000789920">
    <property type="component" value="Unassembled WGS sequence"/>
</dbReference>